<dbReference type="Gene3D" id="3.40.50.300">
    <property type="entry name" value="P-loop containing nucleotide triphosphate hydrolases"/>
    <property type="match status" value="1"/>
</dbReference>
<dbReference type="EMBL" id="CACVKT020008331">
    <property type="protein sequence ID" value="CAC5414140.1"/>
    <property type="molecule type" value="Genomic_DNA"/>
</dbReference>
<evidence type="ECO:0000256" key="2">
    <source>
        <dbReference type="SAM" id="MobiDB-lite"/>
    </source>
</evidence>
<evidence type="ECO:0000313" key="4">
    <source>
        <dbReference type="EMBL" id="CAC5414140.1"/>
    </source>
</evidence>
<evidence type="ECO:0000256" key="1">
    <source>
        <dbReference type="ARBA" id="ARBA00022737"/>
    </source>
</evidence>
<accession>A0A6J8E121</accession>
<proteinExistence type="predicted"/>
<dbReference type="Gene3D" id="3.30.70.1390">
    <property type="entry name" value="ROC domain from the Parkinson's disease-associated leucine-rich repeat kinase 2"/>
    <property type="match status" value="1"/>
</dbReference>
<dbReference type="OrthoDB" id="6116593at2759"/>
<reference evidence="4 5" key="1">
    <citation type="submission" date="2020-06" db="EMBL/GenBank/DDBJ databases">
        <authorList>
            <person name="Li R."/>
            <person name="Bekaert M."/>
        </authorList>
    </citation>
    <scope>NUCLEOTIDE SEQUENCE [LARGE SCALE GENOMIC DNA]</scope>
    <source>
        <strain evidence="5">wild</strain>
    </source>
</reference>
<dbReference type="PANTHER" id="PTHR47679">
    <property type="entry name" value="PROTEIN TORNADO 1"/>
    <property type="match status" value="1"/>
</dbReference>
<dbReference type="InterPro" id="IPR027417">
    <property type="entry name" value="P-loop_NTPase"/>
</dbReference>
<dbReference type="SUPFAM" id="SSF52540">
    <property type="entry name" value="P-loop containing nucleoside triphosphate hydrolases"/>
    <property type="match status" value="1"/>
</dbReference>
<feature type="compositionally biased region" description="Basic and acidic residues" evidence="2">
    <location>
        <begin position="143"/>
        <end position="163"/>
    </location>
</feature>
<feature type="compositionally biased region" description="Polar residues" evidence="2">
    <location>
        <begin position="164"/>
        <end position="175"/>
    </location>
</feature>
<gene>
    <name evidence="4" type="ORF">MCOR_46982</name>
</gene>
<protein>
    <recommendedName>
        <fullName evidence="3">COR domain-containing protein</fullName>
    </recommendedName>
</protein>
<dbReference type="Proteomes" id="UP000507470">
    <property type="component" value="Unassembled WGS sequence"/>
</dbReference>
<name>A0A6J8E121_MYTCO</name>
<feature type="region of interest" description="Disordered" evidence="2">
    <location>
        <begin position="138"/>
        <end position="175"/>
    </location>
</feature>
<evidence type="ECO:0000313" key="5">
    <source>
        <dbReference type="Proteomes" id="UP000507470"/>
    </source>
</evidence>
<dbReference type="AlphaFoldDB" id="A0A6J8E121"/>
<organism evidence="4 5">
    <name type="scientific">Mytilus coruscus</name>
    <name type="common">Sea mussel</name>
    <dbReference type="NCBI Taxonomy" id="42192"/>
    <lineage>
        <taxon>Eukaryota</taxon>
        <taxon>Metazoa</taxon>
        <taxon>Spiralia</taxon>
        <taxon>Lophotrochozoa</taxon>
        <taxon>Mollusca</taxon>
        <taxon>Bivalvia</taxon>
        <taxon>Autobranchia</taxon>
        <taxon>Pteriomorphia</taxon>
        <taxon>Mytilida</taxon>
        <taxon>Mytiloidea</taxon>
        <taxon>Mytilidae</taxon>
        <taxon>Mytilinae</taxon>
        <taxon>Mytilus</taxon>
    </lineage>
</organism>
<sequence>MLVGEHGTGKTTIARYLVGKRPTKPKIMSTDGIELTNGLSYIDRETRTWLVGEQDFSLEEITTSRSLLHKVRIKKSFKPQNTTPISQEVLYTREDVSLSAMEGNLKDESNESASFYATSKGSDLDGLLSTKSSMTSFENSTIKSEHQAPFDTDKPTKDPDDACSKSSSPGDMQIQTVTKPGSIRKLKHFFRVTKKVEEVKVTITKDKFFQMVSKVGKKMLHNKKIAPVIIWDFGGQDVFYSTHQTFLTYRALYMIVLDGSRKLDDRCSYEQYLPGKSGPKTARDYLLFWINTIVTYCKGGIQGFPKIMIVLTHKDKVQPNEVEHRKLELLREISQVFEHIPFKQHLVIDGFIFVNAKDKHDSEMAKIKDVIMGESENQPTWGEPLPKCFITLELEFASLIKRNIPLITLEHLQTINSLQSIRPLSETELKVFLKFQHSIGKVLYFDEEKLNSHVILSPTFLIDAFKSIVTDRRFCEGDTEREELWDVMGKKGVVSKTAIKKIWKKKQYREFYKNKDYLLDVMTHLDILVEPKRYNSDHTRIPADFYYVASMVRAKDDSGYLQSVDFQHRSIAIVFQSSSLIIPPALSFRFISYCLYVWAVKTYRETNKAMLFHRSGVFTIDPSLDMYIICEDERIIVRLVHARTNTFIMRGMASSINECLTSALEKISQLYIRISSNQNQTSDASFITNICCNSPDNPCILEVNKLANEGTQWTCPSHGIGHKIHTITSWFPGKDQDICEPECPVTNEEFLKEQPTDLQIRRLSLLYSTNEIRELALLFGMNSTDLDNPLHIYDTETWKFEVVRKCRDSFLLTFKDIREASENGKIDNIHRLCKLVKGGPIDFDMEPEKWDVVPTEKHIDRLAPLIGNNSLQFLIELEMEFKTWEQLSYKHTTERDLVKLNKDILEEWRTNFCTIHSLKPTLRKIAQAFRNIGKHIQIVEHSLSDMF</sequence>
<dbReference type="InterPro" id="IPR032171">
    <property type="entry name" value="COR-A"/>
</dbReference>
<dbReference type="Pfam" id="PF08477">
    <property type="entry name" value="Roc"/>
    <property type="match status" value="1"/>
</dbReference>
<dbReference type="PANTHER" id="PTHR47679:SF2">
    <property type="entry name" value="C-TERMINAL OF ROC (COR) DOMAIN-CONTAINING PROTEIN"/>
    <property type="match status" value="1"/>
</dbReference>
<dbReference type="Pfam" id="PF16095">
    <property type="entry name" value="COR-A"/>
    <property type="match status" value="1"/>
</dbReference>
<feature type="domain" description="COR" evidence="3">
    <location>
        <begin position="386"/>
        <end position="533"/>
    </location>
</feature>
<keyword evidence="5" id="KW-1185">Reference proteome</keyword>
<keyword evidence="1" id="KW-0677">Repeat</keyword>
<evidence type="ECO:0000259" key="3">
    <source>
        <dbReference type="Pfam" id="PF16095"/>
    </source>
</evidence>